<gene>
    <name evidence="1" type="ORF">PF327_09355</name>
</gene>
<dbReference type="RefSeq" id="WP_289402308.1">
    <property type="nucleotide sequence ID" value="NZ_JAQIBC010000007.1"/>
</dbReference>
<evidence type="ECO:0000313" key="2">
    <source>
        <dbReference type="Proteomes" id="UP001169066"/>
    </source>
</evidence>
<accession>A0ABT7QTQ6</accession>
<feature type="non-terminal residue" evidence="1">
    <location>
        <position position="214"/>
    </location>
</feature>
<reference evidence="1" key="1">
    <citation type="submission" date="2023-01" db="EMBL/GenBank/DDBJ databases">
        <title>Sulfurovum sp. XTW-4 genome assembly.</title>
        <authorList>
            <person name="Wang J."/>
        </authorList>
    </citation>
    <scope>NUCLEOTIDE SEQUENCE</scope>
    <source>
        <strain evidence="1">XTW-4</strain>
    </source>
</reference>
<sequence length="214" mass="23834">MRLIHILFILIISFSSLVADILYSDDFSTDTTSEYNISTYAGFGGITYDNNNSQVYVDVGDNNYVVVSHSLPLLNEGIFTIYFYAITNYPNSADMTLRLEQDAQNYYELYSTDRPDLHGPIGIKKVVNGIEVERNDFQNGYTQDNNYTLNIKFSPTQTLVNAFSESLLINSTTTSITVNSFSLTLAQQDGYLDNIIWSSSSNPTTNTAPLADAG</sequence>
<organism evidence="1 2">
    <name type="scientific">Sulfurovum xiamenensis</name>
    <dbReference type="NCBI Taxonomy" id="3019066"/>
    <lineage>
        <taxon>Bacteria</taxon>
        <taxon>Pseudomonadati</taxon>
        <taxon>Campylobacterota</taxon>
        <taxon>Epsilonproteobacteria</taxon>
        <taxon>Campylobacterales</taxon>
        <taxon>Sulfurovaceae</taxon>
        <taxon>Sulfurovum</taxon>
    </lineage>
</organism>
<protein>
    <submittedName>
        <fullName evidence="1">Uncharacterized protein</fullName>
    </submittedName>
</protein>
<proteinExistence type="predicted"/>
<dbReference type="EMBL" id="JAQIBC010000007">
    <property type="protein sequence ID" value="MDM5264401.1"/>
    <property type="molecule type" value="Genomic_DNA"/>
</dbReference>
<keyword evidence="2" id="KW-1185">Reference proteome</keyword>
<name>A0ABT7QTQ6_9BACT</name>
<dbReference type="Proteomes" id="UP001169066">
    <property type="component" value="Unassembled WGS sequence"/>
</dbReference>
<comment type="caution">
    <text evidence="1">The sequence shown here is derived from an EMBL/GenBank/DDBJ whole genome shotgun (WGS) entry which is preliminary data.</text>
</comment>
<evidence type="ECO:0000313" key="1">
    <source>
        <dbReference type="EMBL" id="MDM5264401.1"/>
    </source>
</evidence>